<dbReference type="STRING" id="946362.F2ULG2"/>
<dbReference type="InterPro" id="IPR029058">
    <property type="entry name" value="AB_hydrolase_fold"/>
</dbReference>
<dbReference type="PANTHER" id="PTHR42972:SF8">
    <property type="entry name" value="POLYHYDROXYBUTYRATE DEPOLYMERASE"/>
    <property type="match status" value="1"/>
</dbReference>
<dbReference type="EMBL" id="GL832980">
    <property type="protein sequence ID" value="EGD77961.1"/>
    <property type="molecule type" value="Genomic_DNA"/>
</dbReference>
<gene>
    <name evidence="2" type="ORF">PTSG_09595</name>
</gene>
<feature type="chain" id="PRO_5003291203" description="Polyhydroxybutyrate depolymerase" evidence="1">
    <location>
        <begin position="29"/>
        <end position="356"/>
    </location>
</feature>
<dbReference type="Gene3D" id="3.40.50.1820">
    <property type="entry name" value="alpha/beta hydrolase"/>
    <property type="match status" value="2"/>
</dbReference>
<evidence type="ECO:0000313" key="2">
    <source>
        <dbReference type="EMBL" id="EGD77961.1"/>
    </source>
</evidence>
<evidence type="ECO:0000256" key="1">
    <source>
        <dbReference type="SAM" id="SignalP"/>
    </source>
</evidence>
<dbReference type="SUPFAM" id="SSF53474">
    <property type="entry name" value="alpha/beta-Hydrolases"/>
    <property type="match status" value="1"/>
</dbReference>
<keyword evidence="3" id="KW-1185">Reference proteome</keyword>
<dbReference type="GeneID" id="16070576"/>
<organism evidence="3">
    <name type="scientific">Salpingoeca rosetta (strain ATCC 50818 / BSB-021)</name>
    <dbReference type="NCBI Taxonomy" id="946362"/>
    <lineage>
        <taxon>Eukaryota</taxon>
        <taxon>Choanoflagellata</taxon>
        <taxon>Craspedida</taxon>
        <taxon>Salpingoecidae</taxon>
        <taxon>Salpingoeca</taxon>
    </lineage>
</organism>
<accession>F2ULG2</accession>
<dbReference type="OMA" id="GNDCPAN"/>
<dbReference type="Proteomes" id="UP000007799">
    <property type="component" value="Unassembled WGS sequence"/>
</dbReference>
<name>F2ULG2_SALR5</name>
<evidence type="ECO:0008006" key="4">
    <source>
        <dbReference type="Google" id="ProtNLM"/>
    </source>
</evidence>
<protein>
    <recommendedName>
        <fullName evidence="4">Polyhydroxybutyrate depolymerase</fullName>
    </recommendedName>
</protein>
<proteinExistence type="predicted"/>
<dbReference type="eggNOG" id="ENOG502RYCJ">
    <property type="taxonomic scope" value="Eukaryota"/>
</dbReference>
<dbReference type="OrthoDB" id="6020543at2759"/>
<feature type="signal peptide" evidence="1">
    <location>
        <begin position="1"/>
        <end position="28"/>
    </location>
</feature>
<keyword evidence="1" id="KW-0732">Signal</keyword>
<dbReference type="AlphaFoldDB" id="F2ULG2"/>
<dbReference type="RefSeq" id="XP_004990024.1">
    <property type="nucleotide sequence ID" value="XM_004989967.1"/>
</dbReference>
<reference evidence="2" key="1">
    <citation type="submission" date="2009-08" db="EMBL/GenBank/DDBJ databases">
        <title>Annotation of Salpingoeca rosetta.</title>
        <authorList>
            <consortium name="The Broad Institute Genome Sequencing Platform"/>
            <person name="Russ C."/>
            <person name="Cuomo C."/>
            <person name="Burger G."/>
            <person name="Gray M.W."/>
            <person name="Holland P.W.H."/>
            <person name="King N."/>
            <person name="Lang F.B.F."/>
            <person name="Roger A.J."/>
            <person name="Ruiz-Trillo I."/>
            <person name="Young S.K."/>
            <person name="Zeng Q."/>
            <person name="Gargeya S."/>
            <person name="Alvarado L."/>
            <person name="Berlin A."/>
            <person name="Chapman S.B."/>
            <person name="Chen Z."/>
            <person name="Freedman E."/>
            <person name="Gellesch M."/>
            <person name="Goldberg J."/>
            <person name="Griggs A."/>
            <person name="Gujja S."/>
            <person name="Heilman E."/>
            <person name="Heiman D."/>
            <person name="Howarth C."/>
            <person name="Mehta T."/>
            <person name="Neiman D."/>
            <person name="Pearson M."/>
            <person name="Roberts A."/>
            <person name="Saif S."/>
            <person name="Shea T."/>
            <person name="Shenoy N."/>
            <person name="Sisk P."/>
            <person name="Stolte C."/>
            <person name="Sykes S."/>
            <person name="White J."/>
            <person name="Yandava C."/>
            <person name="Haas B."/>
            <person name="Nusbaum C."/>
            <person name="Birren B."/>
        </authorList>
    </citation>
    <scope>NUCLEOTIDE SEQUENCE [LARGE SCALE GENOMIC DNA]</scope>
    <source>
        <strain evidence="2">ATCC 50818</strain>
    </source>
</reference>
<sequence length="356" mass="38214">MIALSRHGCFLAVAAAAVLCLASCGAVASPLPRLNIDIDAITVAGISAGGAFASQFHVAHSASLAGAAIFAGPPFFCSQANVDIAVTSCMKTPDLIDVDALAAEAVNAALINSIDDTRHMRDAKVWLFTGKKDTVVHPGVVEKTKAFYEHFVNSSSNIKMHDTFPAEHAWITSGYGEMCDFLGDPYINNCSFDAVGDFLNHLYDGKIKPSGSFNAKHLLRFEQAQYIESGNPEAISFGNAGFVYVPKQCASGTQCRLVVTFHGCNQDVDTIGEEFVIHNGLNEYAETNNLVILYPQVEKSAVIPYNPKGCFDWWGYAGINFATKGGAQIRAVATMIHAITGQFGANPTRTRFHPLP</sequence>
<dbReference type="InParanoid" id="F2ULG2"/>
<dbReference type="KEGG" id="sre:PTSG_09595"/>
<dbReference type="PANTHER" id="PTHR42972">
    <property type="entry name" value="TOL-PAL SYSTEM PROTEIN TOLB"/>
    <property type="match status" value="1"/>
</dbReference>
<evidence type="ECO:0000313" key="3">
    <source>
        <dbReference type="Proteomes" id="UP000007799"/>
    </source>
</evidence>